<dbReference type="InterPro" id="IPR055259">
    <property type="entry name" value="YkvP/CgeB_Glyco_trans-like"/>
</dbReference>
<keyword evidence="2" id="KW-0808">Transferase</keyword>
<dbReference type="EMBL" id="FOYR01000001">
    <property type="protein sequence ID" value="SFR42206.1"/>
    <property type="molecule type" value="Genomic_DNA"/>
</dbReference>
<evidence type="ECO:0000313" key="2">
    <source>
        <dbReference type="EMBL" id="SFR42206.1"/>
    </source>
</evidence>
<evidence type="ECO:0000259" key="1">
    <source>
        <dbReference type="Pfam" id="PF13524"/>
    </source>
</evidence>
<protein>
    <submittedName>
        <fullName evidence="2">Glycosyl transferases group 1</fullName>
    </submittedName>
</protein>
<sequence length="718" mass="77337">MLTRLRGLWRAARSLPVLRPLLGVADRFWWARTIRRADIVDTGFAAGQLGRPLTDRQAVRAYVRGGFRSGLTLNPLFAERLVSRQLPDADRVPAMYAYLIADQRDLETSLAWDAPLYARSDRFRPGTPGGVLGSAWRTLRAGGTIVLRGGGSTDLGALHAAALGTASLAGPAAEAMPHTVLLWQLDGDDADGEGLRGALGVLRDDEVASDGLRLILDVSKAPQDVRMLTGLLPLGDPRIRVFRHPQSDAEPAESSADAVIVRRTPGAAVTAETIRRLVTAARRGPVAPVWISPEGAVASAGLLAHDGRVYRALQGFPREDAAAAGDELLVAALDSPLVAAIGGDRRPPRTLLGETVVGPDADRPPIAEDLVDSPLTDLPPRGLRRAGWIADDGGAARPRYVADRTSISLPDGSAVPRLRWAIKTAAPAGPRGESWGETHFARSLAAALERLGQYVAVDSRPALDRTSSEYDDVVLCLRGPHPLPAPDVQHRLLWIISHPDEITAAEVSGYDRVFAGSTAWARIATERFGVPIAPLLQCTDAYRFRPSGAARGDDLVFVGTARGIARPAVVVPVRAGRPVRVYGPDWRGYIPGSAIAGTHLPNDDVPAVYESAGAVLNDHWPAMRREGFVSNRLYDVIAAGGRAISDDVEGIDEIFGRAVRQFRDERELLELTDVPLDERFPSDAELAQISERIRREHSFDARARRLVDTVLDPSETAL</sequence>
<dbReference type="GO" id="GO:0016740">
    <property type="term" value="F:transferase activity"/>
    <property type="evidence" value="ECO:0007669"/>
    <property type="project" value="UniProtKB-KW"/>
</dbReference>
<dbReference type="Proteomes" id="UP000198877">
    <property type="component" value="Unassembled WGS sequence"/>
</dbReference>
<proteinExistence type="predicted"/>
<accession>A0A1I6GJ53</accession>
<evidence type="ECO:0000313" key="3">
    <source>
        <dbReference type="Proteomes" id="UP000198877"/>
    </source>
</evidence>
<dbReference type="AlphaFoldDB" id="A0A1I6GJ53"/>
<reference evidence="3" key="1">
    <citation type="submission" date="2016-10" db="EMBL/GenBank/DDBJ databases">
        <authorList>
            <person name="Varghese N."/>
            <person name="Submissions S."/>
        </authorList>
    </citation>
    <scope>NUCLEOTIDE SEQUENCE [LARGE SCALE GENOMIC DNA]</scope>
    <source>
        <strain evidence="3">CL127</strain>
    </source>
</reference>
<name>A0A1I6GJ53_9MICO</name>
<dbReference type="Pfam" id="PF13524">
    <property type="entry name" value="Glyco_trans_1_2"/>
    <property type="match status" value="1"/>
</dbReference>
<organism evidence="2 3">
    <name type="scientific">Microbacterium azadirachtae</name>
    <dbReference type="NCBI Taxonomy" id="582680"/>
    <lineage>
        <taxon>Bacteria</taxon>
        <taxon>Bacillati</taxon>
        <taxon>Actinomycetota</taxon>
        <taxon>Actinomycetes</taxon>
        <taxon>Micrococcales</taxon>
        <taxon>Microbacteriaceae</taxon>
        <taxon>Microbacterium</taxon>
    </lineage>
</organism>
<gene>
    <name evidence="2" type="ORF">SAMN04488591_1257</name>
</gene>
<feature type="domain" description="Spore protein YkvP/CgeB glycosyl transferase-like" evidence="1">
    <location>
        <begin position="575"/>
        <end position="707"/>
    </location>
</feature>
<dbReference type="RefSeq" id="WP_091736198.1">
    <property type="nucleotide sequence ID" value="NZ_FOYR01000001.1"/>
</dbReference>